<dbReference type="EMBL" id="AMFJ01000397">
    <property type="protein sequence ID" value="EKE27948.1"/>
    <property type="molecule type" value="Genomic_DNA"/>
</dbReference>
<dbReference type="AlphaFoldDB" id="K2FYB4"/>
<evidence type="ECO:0000313" key="2">
    <source>
        <dbReference type="EMBL" id="EKE27948.1"/>
    </source>
</evidence>
<feature type="domain" description="Transcription regulator TrmB N-terminal" evidence="1">
    <location>
        <begin position="10"/>
        <end position="65"/>
    </location>
</feature>
<gene>
    <name evidence="2" type="ORF">ACD_3C00123G0014</name>
</gene>
<dbReference type="InterPro" id="IPR036388">
    <property type="entry name" value="WH-like_DNA-bd_sf"/>
</dbReference>
<comment type="caution">
    <text evidence="2">The sequence shown here is derived from an EMBL/GenBank/DDBJ whole genome shotgun (WGS) entry which is preliminary data.</text>
</comment>
<name>K2FYB4_9BACT</name>
<reference evidence="2" key="1">
    <citation type="journal article" date="2012" name="Science">
        <title>Fermentation, hydrogen, and sulfur metabolism in multiple uncultivated bacterial phyla.</title>
        <authorList>
            <person name="Wrighton K.C."/>
            <person name="Thomas B.C."/>
            <person name="Sharon I."/>
            <person name="Miller C.S."/>
            <person name="Castelle C.J."/>
            <person name="VerBerkmoes N.C."/>
            <person name="Wilkins M.J."/>
            <person name="Hettich R.L."/>
            <person name="Lipton M.S."/>
            <person name="Williams K.H."/>
            <person name="Long P.E."/>
            <person name="Banfield J.F."/>
        </authorList>
    </citation>
    <scope>NUCLEOTIDE SEQUENCE [LARGE SCALE GENOMIC DNA]</scope>
</reference>
<accession>K2FYB4</accession>
<dbReference type="Gene3D" id="1.10.10.10">
    <property type="entry name" value="Winged helix-like DNA-binding domain superfamily/Winged helix DNA-binding domain"/>
    <property type="match status" value="1"/>
</dbReference>
<sequence>MILEEQLSFLWFSQNEIKVYISLLRSSWNYVSQLSKDTKIERVSLYYTLELLKEKWLIQFVIKNKIKFFLPEKPEKIVNVYKEKLNIAENILPWLKMLENTSLNKPSFKYFEWMDWVKEVLKEIFEYQDIKSYANLYNAMNHSKDLIDSYFKKISKNKINFNIILPYNQVVIDYLTSINNESQNKTINYVFINQNEFPFEYDVFITDKIVWMISIMNWEIIAIRIESRAYANSQRAIFNLAWLGATNFVV</sequence>
<dbReference type="Pfam" id="PF01978">
    <property type="entry name" value="TrmB"/>
    <property type="match status" value="1"/>
</dbReference>
<protein>
    <recommendedName>
        <fullName evidence="1">Transcription regulator TrmB N-terminal domain-containing protein</fullName>
    </recommendedName>
</protein>
<dbReference type="InterPro" id="IPR002831">
    <property type="entry name" value="Tscrpt_reg_TrmB_N"/>
</dbReference>
<evidence type="ECO:0000259" key="1">
    <source>
        <dbReference type="Pfam" id="PF01978"/>
    </source>
</evidence>
<organism evidence="2">
    <name type="scientific">uncultured bacterium</name>
    <name type="common">gcode 4</name>
    <dbReference type="NCBI Taxonomy" id="1234023"/>
    <lineage>
        <taxon>Bacteria</taxon>
        <taxon>environmental samples</taxon>
    </lineage>
</organism>
<proteinExistence type="predicted"/>